<evidence type="ECO:0000313" key="2">
    <source>
        <dbReference type="Proteomes" id="UP001445335"/>
    </source>
</evidence>
<proteinExistence type="predicted"/>
<dbReference type="Proteomes" id="UP001445335">
    <property type="component" value="Unassembled WGS sequence"/>
</dbReference>
<evidence type="ECO:0000313" key="1">
    <source>
        <dbReference type="EMBL" id="KAK9820852.1"/>
    </source>
</evidence>
<sequence length="79" mass="8930">MDYPRQYTNPLARCDDLHQSYATAGECADLEVSALQRDLSTAGEETLALREAHNAVLFKLDLLVEMWAMRILDKQANAF</sequence>
<dbReference type="AlphaFoldDB" id="A0AAW1QHG4"/>
<name>A0AAW1QHG4_9CHLO</name>
<comment type="caution">
    <text evidence="1">The sequence shown here is derived from an EMBL/GenBank/DDBJ whole genome shotgun (WGS) entry which is preliminary data.</text>
</comment>
<protein>
    <submittedName>
        <fullName evidence="1">Uncharacterized protein</fullName>
    </submittedName>
</protein>
<keyword evidence="2" id="KW-1185">Reference proteome</keyword>
<dbReference type="EMBL" id="JALJOU010000112">
    <property type="protein sequence ID" value="KAK9820852.1"/>
    <property type="molecule type" value="Genomic_DNA"/>
</dbReference>
<reference evidence="1 2" key="1">
    <citation type="journal article" date="2024" name="Nat. Commun.">
        <title>Phylogenomics reveals the evolutionary origins of lichenization in chlorophyte algae.</title>
        <authorList>
            <person name="Puginier C."/>
            <person name="Libourel C."/>
            <person name="Otte J."/>
            <person name="Skaloud P."/>
            <person name="Haon M."/>
            <person name="Grisel S."/>
            <person name="Petersen M."/>
            <person name="Berrin J.G."/>
            <person name="Delaux P.M."/>
            <person name="Dal Grande F."/>
            <person name="Keller J."/>
        </authorList>
    </citation>
    <scope>NUCLEOTIDE SEQUENCE [LARGE SCALE GENOMIC DNA]</scope>
    <source>
        <strain evidence="1 2">SAG 245.80</strain>
    </source>
</reference>
<accession>A0AAW1QHG4</accession>
<gene>
    <name evidence="1" type="ORF">WJX81_002442</name>
</gene>
<organism evidence="1 2">
    <name type="scientific">Elliptochloris bilobata</name>
    <dbReference type="NCBI Taxonomy" id="381761"/>
    <lineage>
        <taxon>Eukaryota</taxon>
        <taxon>Viridiplantae</taxon>
        <taxon>Chlorophyta</taxon>
        <taxon>core chlorophytes</taxon>
        <taxon>Trebouxiophyceae</taxon>
        <taxon>Trebouxiophyceae incertae sedis</taxon>
        <taxon>Elliptochloris clade</taxon>
        <taxon>Elliptochloris</taxon>
    </lineage>
</organism>